<dbReference type="SUPFAM" id="SSF89562">
    <property type="entry name" value="RraA-like"/>
    <property type="match status" value="1"/>
</dbReference>
<evidence type="ECO:0000256" key="2">
    <source>
        <dbReference type="ARBA" id="ARBA00016549"/>
    </source>
</evidence>
<dbReference type="InterPro" id="IPR005493">
    <property type="entry name" value="RraA/RraA-like"/>
</dbReference>
<dbReference type="Gene3D" id="3.50.30.40">
    <property type="entry name" value="Ribonuclease E inhibitor RraA/RraA-like"/>
    <property type="match status" value="1"/>
</dbReference>
<dbReference type="Pfam" id="PF03737">
    <property type="entry name" value="RraA-like"/>
    <property type="match status" value="1"/>
</dbReference>
<gene>
    <name evidence="6" type="ORF">A5892_13120</name>
</gene>
<protein>
    <recommendedName>
        <fullName evidence="2">Putative 4-hydroxy-4-methyl-2-oxoglutarate aldolase</fullName>
    </recommendedName>
    <alternativeName>
        <fullName evidence="3">Regulator of ribonuclease activity homolog</fullName>
    </alternativeName>
    <alternativeName>
        <fullName evidence="4">RraA-like protein</fullName>
    </alternativeName>
</protein>
<dbReference type="EMBL" id="CP015243">
    <property type="protein sequence ID" value="ANF58294.1"/>
    <property type="molecule type" value="Genomic_DNA"/>
</dbReference>
<keyword evidence="5" id="KW-0479">Metal-binding</keyword>
<dbReference type="PANTHER" id="PTHR33254:SF4">
    <property type="entry name" value="4-HYDROXY-4-METHYL-2-OXOGLUTARATE ALDOLASE 3-RELATED"/>
    <property type="match status" value="1"/>
</dbReference>
<evidence type="ECO:0000313" key="6">
    <source>
        <dbReference type="EMBL" id="ANF58294.1"/>
    </source>
</evidence>
<proteinExistence type="predicted"/>
<comment type="cofactor">
    <cofactor evidence="5">
        <name>Mg(2+)</name>
        <dbReference type="ChEBI" id="CHEBI:18420"/>
    </cofactor>
</comment>
<organism evidence="6 7">
    <name type="scientific">Halotalea alkalilenta</name>
    <dbReference type="NCBI Taxonomy" id="376489"/>
    <lineage>
        <taxon>Bacteria</taxon>
        <taxon>Pseudomonadati</taxon>
        <taxon>Pseudomonadota</taxon>
        <taxon>Gammaproteobacteria</taxon>
        <taxon>Oceanospirillales</taxon>
        <taxon>Halomonadaceae</taxon>
        <taxon>Halotalea</taxon>
    </lineage>
</organism>
<evidence type="ECO:0000256" key="5">
    <source>
        <dbReference type="PIRSR" id="PIRSR605493-1"/>
    </source>
</evidence>
<feature type="binding site" evidence="5">
    <location>
        <position position="120"/>
    </location>
    <ligand>
        <name>substrate</name>
    </ligand>
</feature>
<dbReference type="GO" id="GO:0046872">
    <property type="term" value="F:metal ion binding"/>
    <property type="evidence" value="ECO:0007669"/>
    <property type="project" value="UniProtKB-KW"/>
</dbReference>
<accession>A0A172YGF5</accession>
<name>A0A172YGF5_9GAMM</name>
<feature type="binding site" evidence="5">
    <location>
        <begin position="98"/>
        <end position="101"/>
    </location>
    <ligand>
        <name>substrate</name>
    </ligand>
</feature>
<keyword evidence="7" id="KW-1185">Reference proteome</keyword>
<sequence>MTERNDQWLGRLAKLESGQVSDVLDEAGIPCHALSAELFALSPGKRFAGRAATLRGEPILNARTVSPALPVETMESITFPGSILVIASGGYRTGALLGGFVAYSLQRAGCQAVVTDGAIRDAEEIRALGLPCVQSALTPVNGARRWRAVAAGIPVTLPGSGGGLVQVAPGDYILGDGDGVVVVPQQMIASVVEDAEELLRIERVIGDELRAGGERAEVFRANPRFAHVRPVTGPSC</sequence>
<dbReference type="STRING" id="376489.A5892_13120"/>
<dbReference type="AlphaFoldDB" id="A0A172YGF5"/>
<feature type="binding site" evidence="5">
    <location>
        <position position="121"/>
    </location>
    <ligand>
        <name>Mg(2+)</name>
        <dbReference type="ChEBI" id="CHEBI:18420"/>
    </ligand>
</feature>
<evidence type="ECO:0000313" key="7">
    <source>
        <dbReference type="Proteomes" id="UP000077875"/>
    </source>
</evidence>
<evidence type="ECO:0000256" key="3">
    <source>
        <dbReference type="ARBA" id="ARBA00029596"/>
    </source>
</evidence>
<dbReference type="CDD" id="cd16841">
    <property type="entry name" value="RraA_family"/>
    <property type="match status" value="1"/>
</dbReference>
<keyword evidence="5" id="KW-0460">Magnesium</keyword>
<evidence type="ECO:0000256" key="4">
    <source>
        <dbReference type="ARBA" id="ARBA00030169"/>
    </source>
</evidence>
<evidence type="ECO:0000256" key="1">
    <source>
        <dbReference type="ARBA" id="ARBA00001968"/>
    </source>
</evidence>
<dbReference type="RefSeq" id="WP_064123186.1">
    <property type="nucleotide sequence ID" value="NZ_CP015243.1"/>
</dbReference>
<dbReference type="InterPro" id="IPR036704">
    <property type="entry name" value="RraA/RraA-like_sf"/>
</dbReference>
<comment type="cofactor">
    <cofactor evidence="1">
        <name>a divalent metal cation</name>
        <dbReference type="ChEBI" id="CHEBI:60240"/>
    </cofactor>
</comment>
<dbReference type="PANTHER" id="PTHR33254">
    <property type="entry name" value="4-HYDROXY-4-METHYL-2-OXOGLUTARATE ALDOLASE 3-RELATED"/>
    <property type="match status" value="1"/>
</dbReference>
<dbReference type="KEGG" id="haa:A5892_13120"/>
<reference evidence="6 7" key="1">
    <citation type="submission" date="2016-04" db="EMBL/GenBank/DDBJ databases">
        <title>Complete Genome Sequence of Halotalea alkalilenta IHB B 13600.</title>
        <authorList>
            <person name="Swarnkar M.K."/>
            <person name="Sharma A."/>
            <person name="Kaushal K."/>
            <person name="Soni R."/>
            <person name="Rana S."/>
            <person name="Singh A.K."/>
            <person name="Gulati A."/>
        </authorList>
    </citation>
    <scope>NUCLEOTIDE SEQUENCE [LARGE SCALE GENOMIC DNA]</scope>
    <source>
        <strain evidence="6 7">IHB B 13600</strain>
    </source>
</reference>
<dbReference type="Proteomes" id="UP000077875">
    <property type="component" value="Chromosome"/>
</dbReference>